<keyword evidence="3" id="KW-1185">Reference proteome</keyword>
<dbReference type="Proteomes" id="UP000664617">
    <property type="component" value="Unassembled WGS sequence"/>
</dbReference>
<comment type="caution">
    <text evidence="2">The sequence shown here is derived from an EMBL/GenBank/DDBJ whole genome shotgun (WGS) entry which is preliminary data.</text>
</comment>
<reference evidence="3" key="2">
    <citation type="submission" date="2023-07" db="EMBL/GenBank/DDBJ databases">
        <title>Myceligenerans salitolerans sp. nov., a halotolerant actinomycete isolated from a salt lake in Xinjiang, China.</title>
        <authorList>
            <person name="Guan T."/>
        </authorList>
    </citation>
    <scope>NUCLEOTIDE SEQUENCE [LARGE SCALE GENOMIC DNA]</scope>
    <source>
        <strain evidence="3">XHU 5031</strain>
    </source>
</reference>
<dbReference type="InterPro" id="IPR007253">
    <property type="entry name" value="Cell_wall-bd_2"/>
</dbReference>
<dbReference type="Pfam" id="PF04122">
    <property type="entry name" value="CW_binding_2"/>
    <property type="match status" value="3"/>
</dbReference>
<evidence type="ECO:0000256" key="1">
    <source>
        <dbReference type="SAM" id="SignalP"/>
    </source>
</evidence>
<name>A0ABS3I841_9MICO</name>
<sequence>MPRLGTLLKPTKLSAKRHACRAVAATATAALAVTALGGTVSAAPEAAPGPRADLAPIESPVSKIPAETRARITAELRKTHGVPADAGVESTAAAEEVFRVSGRDRYATSVETSWYTPWGDIDGDGELGEVEFEDGSFWVEEPAPVVYVATGGNYPDALSAAAPAGLQGGPLLLTRTDSLPGIVADEIERLQPEQIVVAGGEGAVSADVYDELAEIEPNIRRDAGSTRYETSRVLSERGFAHLGDQFPGGAFITTGKNFPDALASSAAGGTYALPVVLVPGAASGLDAETEALFSRMGIDWASIVGGTGAVSEGIEADLIDRMGGDYVERLGGATRYETAVAINDGYFGWDHDVNGYLPVGANIATGKNFPDALGAGALAGMYQEPLYTSRQDCLPNDTLDHMRYLEVQEVWLYGGESALSPAVEALTTC</sequence>
<dbReference type="PANTHER" id="PTHR30032:SF8">
    <property type="entry name" value="GERMINATION-SPECIFIC N-ACETYLMURAMOYL-L-ALANINE AMIDASE"/>
    <property type="match status" value="1"/>
</dbReference>
<dbReference type="InterPro" id="IPR051922">
    <property type="entry name" value="Bact_Sporulation_Assoc"/>
</dbReference>
<reference evidence="2 3" key="1">
    <citation type="submission" date="2021-03" db="EMBL/GenBank/DDBJ databases">
        <authorList>
            <person name="Xin L."/>
        </authorList>
    </citation>
    <scope>NUCLEOTIDE SEQUENCE [LARGE SCALE GENOMIC DNA]</scope>
    <source>
        <strain evidence="2 3">XHU 5031</strain>
    </source>
</reference>
<dbReference type="InterPro" id="IPR018247">
    <property type="entry name" value="EF_Hand_1_Ca_BS"/>
</dbReference>
<organism evidence="2 3">
    <name type="scientific">Myceligenerans salitolerans</name>
    <dbReference type="NCBI Taxonomy" id="1230528"/>
    <lineage>
        <taxon>Bacteria</taxon>
        <taxon>Bacillati</taxon>
        <taxon>Actinomycetota</taxon>
        <taxon>Actinomycetes</taxon>
        <taxon>Micrococcales</taxon>
        <taxon>Promicromonosporaceae</taxon>
        <taxon>Myceligenerans</taxon>
    </lineage>
</organism>
<dbReference type="PROSITE" id="PS00018">
    <property type="entry name" value="EF_HAND_1"/>
    <property type="match status" value="1"/>
</dbReference>
<keyword evidence="1" id="KW-0732">Signal</keyword>
<accession>A0ABS3I841</accession>
<evidence type="ECO:0000313" key="3">
    <source>
        <dbReference type="Proteomes" id="UP000664617"/>
    </source>
</evidence>
<gene>
    <name evidence="2" type="ORF">J0911_09005</name>
</gene>
<protein>
    <submittedName>
        <fullName evidence="2">Cell wall-binding repeat-containing protein</fullName>
    </submittedName>
</protein>
<dbReference type="PANTHER" id="PTHR30032">
    <property type="entry name" value="N-ACETYLMURAMOYL-L-ALANINE AMIDASE-RELATED"/>
    <property type="match status" value="1"/>
</dbReference>
<dbReference type="RefSeq" id="WP_207275135.1">
    <property type="nucleotide sequence ID" value="NZ_JAFMPK010000035.1"/>
</dbReference>
<proteinExistence type="predicted"/>
<feature type="signal peptide" evidence="1">
    <location>
        <begin position="1"/>
        <end position="42"/>
    </location>
</feature>
<evidence type="ECO:0000313" key="2">
    <source>
        <dbReference type="EMBL" id="MBO0609169.1"/>
    </source>
</evidence>
<feature type="chain" id="PRO_5045088471" evidence="1">
    <location>
        <begin position="43"/>
        <end position="429"/>
    </location>
</feature>
<dbReference type="EMBL" id="JAFMPK010000035">
    <property type="protein sequence ID" value="MBO0609169.1"/>
    <property type="molecule type" value="Genomic_DNA"/>
</dbReference>